<evidence type="ECO:0000313" key="4">
    <source>
        <dbReference type="Proteomes" id="UP001140949"/>
    </source>
</evidence>
<name>A0AAX6DWM2_IRIPA</name>
<protein>
    <submittedName>
        <fullName evidence="3">Uncharacterized protein</fullName>
    </submittedName>
</protein>
<feature type="transmembrane region" description="Helical" evidence="2">
    <location>
        <begin position="129"/>
        <end position="152"/>
    </location>
</feature>
<comment type="caution">
    <text evidence="3">The sequence shown here is derived from an EMBL/GenBank/DDBJ whole genome shotgun (WGS) entry which is preliminary data.</text>
</comment>
<feature type="compositionally biased region" description="Low complexity" evidence="1">
    <location>
        <begin position="49"/>
        <end position="63"/>
    </location>
</feature>
<gene>
    <name evidence="3" type="ORF">M6B38_222605</name>
</gene>
<organism evidence="3 4">
    <name type="scientific">Iris pallida</name>
    <name type="common">Sweet iris</name>
    <dbReference type="NCBI Taxonomy" id="29817"/>
    <lineage>
        <taxon>Eukaryota</taxon>
        <taxon>Viridiplantae</taxon>
        <taxon>Streptophyta</taxon>
        <taxon>Embryophyta</taxon>
        <taxon>Tracheophyta</taxon>
        <taxon>Spermatophyta</taxon>
        <taxon>Magnoliopsida</taxon>
        <taxon>Liliopsida</taxon>
        <taxon>Asparagales</taxon>
        <taxon>Iridaceae</taxon>
        <taxon>Iridoideae</taxon>
        <taxon>Irideae</taxon>
        <taxon>Iris</taxon>
    </lineage>
</organism>
<keyword evidence="2" id="KW-1133">Transmembrane helix</keyword>
<keyword evidence="2" id="KW-0472">Membrane</keyword>
<keyword evidence="4" id="KW-1185">Reference proteome</keyword>
<reference evidence="3" key="1">
    <citation type="journal article" date="2023" name="GigaByte">
        <title>Genome assembly of the bearded iris, Iris pallida Lam.</title>
        <authorList>
            <person name="Bruccoleri R.E."/>
            <person name="Oakeley E.J."/>
            <person name="Faust A.M.E."/>
            <person name="Altorfer M."/>
            <person name="Dessus-Babus S."/>
            <person name="Burckhardt D."/>
            <person name="Oertli M."/>
            <person name="Naumann U."/>
            <person name="Petersen F."/>
            <person name="Wong J."/>
        </authorList>
    </citation>
    <scope>NUCLEOTIDE SEQUENCE</scope>
    <source>
        <strain evidence="3">GSM-AAB239-AS_SAM_17_03QT</strain>
    </source>
</reference>
<dbReference type="EMBL" id="JANAVB010041419">
    <property type="protein sequence ID" value="KAJ6796237.1"/>
    <property type="molecule type" value="Genomic_DNA"/>
</dbReference>
<accession>A0AAX6DWM2</accession>
<evidence type="ECO:0000256" key="2">
    <source>
        <dbReference type="SAM" id="Phobius"/>
    </source>
</evidence>
<proteinExistence type="predicted"/>
<evidence type="ECO:0000256" key="1">
    <source>
        <dbReference type="SAM" id="MobiDB-lite"/>
    </source>
</evidence>
<feature type="region of interest" description="Disordered" evidence="1">
    <location>
        <begin position="1"/>
        <end position="93"/>
    </location>
</feature>
<dbReference type="AlphaFoldDB" id="A0AAX6DWM2"/>
<keyword evidence="2" id="KW-0812">Transmembrane</keyword>
<reference evidence="3" key="2">
    <citation type="submission" date="2023-04" db="EMBL/GenBank/DDBJ databases">
        <authorList>
            <person name="Bruccoleri R.E."/>
            <person name="Oakeley E.J."/>
            <person name="Faust A.-M."/>
            <person name="Dessus-Babus S."/>
            <person name="Altorfer M."/>
            <person name="Burckhardt D."/>
            <person name="Oertli M."/>
            <person name="Naumann U."/>
            <person name="Petersen F."/>
            <person name="Wong J."/>
        </authorList>
    </citation>
    <scope>NUCLEOTIDE SEQUENCE</scope>
    <source>
        <strain evidence="3">GSM-AAB239-AS_SAM_17_03QT</strain>
        <tissue evidence="3">Leaf</tissue>
    </source>
</reference>
<sequence length="155" mass="16757">MARPRRCSPPASAAVKTLRRRSTEQLPSSPFIRPASSPPPLSQICVAQSPASFPPSSLAPNPLRRSMPPSRNPLSLFKTTAGAGPSQPPSRPNAHRRLLWIFSRRSSNPPPGRSPLRFSSSVARALSRLAVSLTPFILSFLVGSLCYIFFLVGSL</sequence>
<dbReference type="Proteomes" id="UP001140949">
    <property type="component" value="Unassembled WGS sequence"/>
</dbReference>
<evidence type="ECO:0000313" key="3">
    <source>
        <dbReference type="EMBL" id="KAJ6796237.1"/>
    </source>
</evidence>